<dbReference type="SMART" id="SM00342">
    <property type="entry name" value="HTH_ARAC"/>
    <property type="match status" value="1"/>
</dbReference>
<reference evidence="5 6" key="1">
    <citation type="submission" date="2020-08" db="EMBL/GenBank/DDBJ databases">
        <title>Genome public.</title>
        <authorList>
            <person name="Liu C."/>
            <person name="Sun Q."/>
        </authorList>
    </citation>
    <scope>NUCLEOTIDE SEQUENCE [LARGE SCALE GENOMIC DNA]</scope>
    <source>
        <strain evidence="5 6">NSJ-27</strain>
    </source>
</reference>
<dbReference type="PROSITE" id="PS01124">
    <property type="entry name" value="HTH_ARAC_FAMILY_2"/>
    <property type="match status" value="1"/>
</dbReference>
<proteinExistence type="predicted"/>
<evidence type="ECO:0000313" key="5">
    <source>
        <dbReference type="EMBL" id="MBC5786653.1"/>
    </source>
</evidence>
<dbReference type="SUPFAM" id="SSF51182">
    <property type="entry name" value="RmlC-like cupins"/>
    <property type="match status" value="1"/>
</dbReference>
<name>A0ABR7INE0_9CLOT</name>
<dbReference type="InterPro" id="IPR014710">
    <property type="entry name" value="RmlC-like_jellyroll"/>
</dbReference>
<comment type="caution">
    <text evidence="5">The sequence shown here is derived from an EMBL/GenBank/DDBJ whole genome shotgun (WGS) entry which is preliminary data.</text>
</comment>
<dbReference type="InterPro" id="IPR009057">
    <property type="entry name" value="Homeodomain-like_sf"/>
</dbReference>
<dbReference type="Pfam" id="PF12833">
    <property type="entry name" value="HTH_18"/>
    <property type="match status" value="1"/>
</dbReference>
<evidence type="ECO:0000256" key="2">
    <source>
        <dbReference type="ARBA" id="ARBA00023125"/>
    </source>
</evidence>
<protein>
    <submittedName>
        <fullName evidence="5">Helix-turn-helix transcriptional regulator</fullName>
    </submittedName>
</protein>
<dbReference type="InterPro" id="IPR011051">
    <property type="entry name" value="RmlC_Cupin_sf"/>
</dbReference>
<feature type="domain" description="HTH araC/xylS-type" evidence="4">
    <location>
        <begin position="166"/>
        <end position="263"/>
    </location>
</feature>
<dbReference type="SUPFAM" id="SSF46689">
    <property type="entry name" value="Homeodomain-like"/>
    <property type="match status" value="1"/>
</dbReference>
<dbReference type="PANTHER" id="PTHR43280">
    <property type="entry name" value="ARAC-FAMILY TRANSCRIPTIONAL REGULATOR"/>
    <property type="match status" value="1"/>
</dbReference>
<gene>
    <name evidence="5" type="ORF">H8Z77_01245</name>
</gene>
<evidence type="ECO:0000256" key="1">
    <source>
        <dbReference type="ARBA" id="ARBA00023015"/>
    </source>
</evidence>
<dbReference type="InterPro" id="IPR013096">
    <property type="entry name" value="Cupin_2"/>
</dbReference>
<dbReference type="Pfam" id="PF07883">
    <property type="entry name" value="Cupin_2"/>
    <property type="match status" value="1"/>
</dbReference>
<dbReference type="Gene3D" id="1.10.10.60">
    <property type="entry name" value="Homeodomain-like"/>
    <property type="match status" value="2"/>
</dbReference>
<keyword evidence="3" id="KW-0804">Transcription</keyword>
<dbReference type="PANTHER" id="PTHR43280:SF2">
    <property type="entry name" value="HTH-TYPE TRANSCRIPTIONAL REGULATOR EXSA"/>
    <property type="match status" value="1"/>
</dbReference>
<dbReference type="EMBL" id="JACOQK010000001">
    <property type="protein sequence ID" value="MBC5786653.1"/>
    <property type="molecule type" value="Genomic_DNA"/>
</dbReference>
<organism evidence="5 6">
    <name type="scientific">Clostridium facile</name>
    <dbReference type="NCBI Taxonomy" id="2763035"/>
    <lineage>
        <taxon>Bacteria</taxon>
        <taxon>Bacillati</taxon>
        <taxon>Bacillota</taxon>
        <taxon>Clostridia</taxon>
        <taxon>Eubacteriales</taxon>
        <taxon>Clostridiaceae</taxon>
        <taxon>Clostridium</taxon>
    </lineage>
</organism>
<keyword evidence="1" id="KW-0805">Transcription regulation</keyword>
<accession>A0ABR7INE0</accession>
<dbReference type="Gene3D" id="2.60.120.10">
    <property type="entry name" value="Jelly Rolls"/>
    <property type="match status" value="1"/>
</dbReference>
<keyword evidence="2" id="KW-0238">DNA-binding</keyword>
<evidence type="ECO:0000313" key="6">
    <source>
        <dbReference type="Proteomes" id="UP000649151"/>
    </source>
</evidence>
<dbReference type="RefSeq" id="WP_186995913.1">
    <property type="nucleotide sequence ID" value="NZ_JACOQK010000001.1"/>
</dbReference>
<evidence type="ECO:0000256" key="3">
    <source>
        <dbReference type="ARBA" id="ARBA00023163"/>
    </source>
</evidence>
<dbReference type="Proteomes" id="UP000649151">
    <property type="component" value="Unassembled WGS sequence"/>
</dbReference>
<dbReference type="InterPro" id="IPR018060">
    <property type="entry name" value="HTH_AraC"/>
</dbReference>
<evidence type="ECO:0000259" key="4">
    <source>
        <dbReference type="PROSITE" id="PS01124"/>
    </source>
</evidence>
<sequence length="265" mass="31110">MIKRQDIPHNHEFFELFYVYSGKCISTIDDVPVEFQQGDIGLYSPKAVHCMKTPDDGDVVINVLIRKNLFDQTFLNMADDNDLITGFFMDALYNPNSNQKHVIFKREQTTIAPSIIIQMIYEYQKNDVFCQNILSAYLVCLLSDLARSYTNRLSHVPMHRNNLPITSLLSYINEHYQTITLEELAEQFHYSTRTISNFIQRETGKTFRETLQNYRLVHACQYLSKTDISLNDLPELVGYSQRSTFERAFKEYFHCTPAQYRKNHQ</sequence>
<keyword evidence="6" id="KW-1185">Reference proteome</keyword>